<name>A0A9N7NWJ5_STRHE</name>
<organism evidence="2 3">
    <name type="scientific">Striga hermonthica</name>
    <name type="common">Purple witchweed</name>
    <name type="synonym">Buchnera hermonthica</name>
    <dbReference type="NCBI Taxonomy" id="68872"/>
    <lineage>
        <taxon>Eukaryota</taxon>
        <taxon>Viridiplantae</taxon>
        <taxon>Streptophyta</taxon>
        <taxon>Embryophyta</taxon>
        <taxon>Tracheophyta</taxon>
        <taxon>Spermatophyta</taxon>
        <taxon>Magnoliopsida</taxon>
        <taxon>eudicotyledons</taxon>
        <taxon>Gunneridae</taxon>
        <taxon>Pentapetalae</taxon>
        <taxon>asterids</taxon>
        <taxon>lamiids</taxon>
        <taxon>Lamiales</taxon>
        <taxon>Orobanchaceae</taxon>
        <taxon>Buchnereae</taxon>
        <taxon>Striga</taxon>
    </lineage>
</organism>
<evidence type="ECO:0000256" key="1">
    <source>
        <dbReference type="SAM" id="MobiDB-lite"/>
    </source>
</evidence>
<accession>A0A9N7NWJ5</accession>
<feature type="compositionally biased region" description="Low complexity" evidence="1">
    <location>
        <begin position="93"/>
        <end position="104"/>
    </location>
</feature>
<sequence length="163" mass="17194">MASVSSLSSPNIPSFCRKPISKNLVLRPFEVDFPWCRARTSAIKTHSDGAGPTSNGGADLLRWPASSDPGGDDDPADEAGEKKGGDEHAQARPTTTPDTTSASTKQGAQNRQAMPAPNQRAAREDAAAVQFHLRSATNKVDLSLHTAIAVEHSQFGSKMGGTR</sequence>
<comment type="caution">
    <text evidence="2">The sequence shown here is derived from an EMBL/GenBank/DDBJ whole genome shotgun (WGS) entry which is preliminary data.</text>
</comment>
<evidence type="ECO:0000313" key="3">
    <source>
        <dbReference type="Proteomes" id="UP001153555"/>
    </source>
</evidence>
<feature type="compositionally biased region" description="Basic and acidic residues" evidence="1">
    <location>
        <begin position="79"/>
        <end position="90"/>
    </location>
</feature>
<protein>
    <submittedName>
        <fullName evidence="2">Uncharacterized protein</fullName>
    </submittedName>
</protein>
<dbReference type="Proteomes" id="UP001153555">
    <property type="component" value="Unassembled WGS sequence"/>
</dbReference>
<feature type="region of interest" description="Disordered" evidence="1">
    <location>
        <begin position="42"/>
        <end position="127"/>
    </location>
</feature>
<keyword evidence="3" id="KW-1185">Reference proteome</keyword>
<gene>
    <name evidence="2" type="ORF">SHERM_06710</name>
</gene>
<reference evidence="2" key="1">
    <citation type="submission" date="2019-12" db="EMBL/GenBank/DDBJ databases">
        <authorList>
            <person name="Scholes J."/>
        </authorList>
    </citation>
    <scope>NUCLEOTIDE SEQUENCE</scope>
</reference>
<evidence type="ECO:0000313" key="2">
    <source>
        <dbReference type="EMBL" id="CAA0840668.1"/>
    </source>
</evidence>
<dbReference type="EMBL" id="CACSLK010034002">
    <property type="protein sequence ID" value="CAA0840668.1"/>
    <property type="molecule type" value="Genomic_DNA"/>
</dbReference>
<proteinExistence type="predicted"/>
<dbReference type="AlphaFoldDB" id="A0A9N7NWJ5"/>